<dbReference type="RefSeq" id="XP_018229006.1">
    <property type="nucleotide sequence ID" value="XM_018374784.1"/>
</dbReference>
<protein>
    <submittedName>
        <fullName evidence="1">Uncharacterized protein</fullName>
    </submittedName>
</protein>
<name>A0A0W4ZJY5_PNEJ7</name>
<comment type="caution">
    <text evidence="1">The sequence shown here is derived from an EMBL/GenBank/DDBJ whole genome shotgun (WGS) entry which is preliminary data.</text>
</comment>
<dbReference type="EMBL" id="LFWA01000011">
    <property type="protein sequence ID" value="KTW28671.1"/>
    <property type="molecule type" value="Genomic_DNA"/>
</dbReference>
<sequence>MSSSLDSLSEHSISQEPLTIYVLDVIRRLEKRTQSILEKQAEIMECIRSKEAVFAQITQYQDVISNIRNIPVYTEKTIRLMQEIACLKKQTQCLQESCMQIYKQRQNLSEEWEKIKKKEQEHDTEVLRAQYTPDTQNPALPMIIKVKRDPSKVLQAHIEE</sequence>
<accession>A0A0W4ZJY5</accession>
<dbReference type="GeneID" id="28941039"/>
<proteinExistence type="predicted"/>
<dbReference type="AlphaFoldDB" id="A0A0W4ZJY5"/>
<evidence type="ECO:0000313" key="1">
    <source>
        <dbReference type="EMBL" id="KTW28671.1"/>
    </source>
</evidence>
<evidence type="ECO:0000313" key="2">
    <source>
        <dbReference type="Proteomes" id="UP000053447"/>
    </source>
</evidence>
<dbReference type="Proteomes" id="UP000053447">
    <property type="component" value="Unassembled WGS sequence"/>
</dbReference>
<reference evidence="2" key="1">
    <citation type="journal article" date="2016" name="Nat. Commun.">
        <title>Genome analysis of three Pneumocystis species reveals adaptation mechanisms to life exclusively in mammalian hosts.</title>
        <authorList>
            <person name="Ma L."/>
            <person name="Chen Z."/>
            <person name="Huang D.W."/>
            <person name="Kutty G."/>
            <person name="Ishihara M."/>
            <person name="Wang H."/>
            <person name="Abouelleil A."/>
            <person name="Bishop L."/>
            <person name="Davey E."/>
            <person name="Deng R."/>
            <person name="Deng X."/>
            <person name="Fan L."/>
            <person name="Fantoni G."/>
            <person name="Fitzgerald M."/>
            <person name="Gogineni E."/>
            <person name="Goldberg J.M."/>
            <person name="Handley G."/>
            <person name="Hu X."/>
            <person name="Huber C."/>
            <person name="Jiao X."/>
            <person name="Jones K."/>
            <person name="Levin J.Z."/>
            <person name="Liu Y."/>
            <person name="Macdonald P."/>
            <person name="Melnikov A."/>
            <person name="Raley C."/>
            <person name="Sassi M."/>
            <person name="Sherman B.T."/>
            <person name="Song X."/>
            <person name="Sykes S."/>
            <person name="Tran B."/>
            <person name="Walsh L."/>
            <person name="Xia Y."/>
            <person name="Yang J."/>
            <person name="Young S."/>
            <person name="Zeng Q."/>
            <person name="Zheng X."/>
            <person name="Stephens R."/>
            <person name="Nusbaum C."/>
            <person name="Birren B.W."/>
            <person name="Azadi P."/>
            <person name="Lempicki R.A."/>
            <person name="Cuomo C.A."/>
            <person name="Kovacs J.A."/>
        </authorList>
    </citation>
    <scope>NUCLEOTIDE SEQUENCE [LARGE SCALE GENOMIC DNA]</scope>
    <source>
        <strain evidence="2">RU7</strain>
    </source>
</reference>
<dbReference type="VEuPathDB" id="FungiDB:T551_02521"/>
<keyword evidence="2" id="KW-1185">Reference proteome</keyword>
<dbReference type="OrthoDB" id="5342763at2759"/>
<gene>
    <name evidence="1" type="ORF">T551_02521</name>
</gene>
<organism evidence="1 2">
    <name type="scientific">Pneumocystis jirovecii (strain RU7)</name>
    <name type="common">Human pneumocystis pneumonia agent</name>
    <dbReference type="NCBI Taxonomy" id="1408657"/>
    <lineage>
        <taxon>Eukaryota</taxon>
        <taxon>Fungi</taxon>
        <taxon>Dikarya</taxon>
        <taxon>Ascomycota</taxon>
        <taxon>Taphrinomycotina</taxon>
        <taxon>Pneumocystomycetes</taxon>
        <taxon>Pneumocystaceae</taxon>
        <taxon>Pneumocystis</taxon>
    </lineage>
</organism>